<gene>
    <name evidence="1" type="ORF">AG1IA_06862</name>
</gene>
<accession>L8WQR8</accession>
<dbReference type="AlphaFoldDB" id="L8WQR8"/>
<dbReference type="Proteomes" id="UP000011668">
    <property type="component" value="Unassembled WGS sequence"/>
</dbReference>
<keyword evidence="2" id="KW-1185">Reference proteome</keyword>
<proteinExistence type="predicted"/>
<evidence type="ECO:0000313" key="1">
    <source>
        <dbReference type="EMBL" id="ELU39108.1"/>
    </source>
</evidence>
<name>L8WQR8_THACA</name>
<comment type="caution">
    <text evidence="1">The sequence shown here is derived from an EMBL/GenBank/DDBJ whole genome shotgun (WGS) entry which is preliminary data.</text>
</comment>
<protein>
    <submittedName>
        <fullName evidence="1">Uncharacterized protein</fullName>
    </submittedName>
</protein>
<dbReference type="EMBL" id="AFRT01001909">
    <property type="protein sequence ID" value="ELU39108.1"/>
    <property type="molecule type" value="Genomic_DNA"/>
</dbReference>
<reference evidence="1 2" key="1">
    <citation type="journal article" date="2013" name="Nat. Commun.">
        <title>The evolution and pathogenic mechanisms of the rice sheath blight pathogen.</title>
        <authorList>
            <person name="Zheng A."/>
            <person name="Lin R."/>
            <person name="Xu L."/>
            <person name="Qin P."/>
            <person name="Tang C."/>
            <person name="Ai P."/>
            <person name="Zhang D."/>
            <person name="Liu Y."/>
            <person name="Sun Z."/>
            <person name="Feng H."/>
            <person name="Wang Y."/>
            <person name="Chen Y."/>
            <person name="Liang X."/>
            <person name="Fu R."/>
            <person name="Li Q."/>
            <person name="Zhang J."/>
            <person name="Yu X."/>
            <person name="Xie Z."/>
            <person name="Ding L."/>
            <person name="Guan P."/>
            <person name="Tang J."/>
            <person name="Liang Y."/>
            <person name="Wang S."/>
            <person name="Deng Q."/>
            <person name="Li S."/>
            <person name="Zhu J."/>
            <person name="Wang L."/>
            <person name="Liu H."/>
            <person name="Li P."/>
        </authorList>
    </citation>
    <scope>NUCLEOTIDE SEQUENCE [LARGE SCALE GENOMIC DNA]</scope>
    <source>
        <strain evidence="2">AG-1 IA</strain>
    </source>
</reference>
<dbReference type="HOGENOM" id="CLU_2456299_0_0_1"/>
<sequence>MAHPKPPTPLSRGESLSAFSSCQMASVRKWEPDQCRNDRLVREAGQAPTPDYYPKAMHRMFIHSHLLILSLLTNPILSHSIRHVSPAVL</sequence>
<evidence type="ECO:0000313" key="2">
    <source>
        <dbReference type="Proteomes" id="UP000011668"/>
    </source>
</evidence>
<organism evidence="1 2">
    <name type="scientific">Thanatephorus cucumeris (strain AG1-IA)</name>
    <name type="common">Rice sheath blight fungus</name>
    <name type="synonym">Rhizoctonia solani</name>
    <dbReference type="NCBI Taxonomy" id="983506"/>
    <lineage>
        <taxon>Eukaryota</taxon>
        <taxon>Fungi</taxon>
        <taxon>Dikarya</taxon>
        <taxon>Basidiomycota</taxon>
        <taxon>Agaricomycotina</taxon>
        <taxon>Agaricomycetes</taxon>
        <taxon>Cantharellales</taxon>
        <taxon>Ceratobasidiaceae</taxon>
        <taxon>Rhizoctonia</taxon>
        <taxon>Rhizoctonia solani AG-1</taxon>
    </lineage>
</organism>